<evidence type="ECO:0000313" key="1">
    <source>
        <dbReference type="EMBL" id="KKN71966.1"/>
    </source>
</evidence>
<organism evidence="1">
    <name type="scientific">marine sediment metagenome</name>
    <dbReference type="NCBI Taxonomy" id="412755"/>
    <lineage>
        <taxon>unclassified sequences</taxon>
        <taxon>metagenomes</taxon>
        <taxon>ecological metagenomes</taxon>
    </lineage>
</organism>
<name>A0A0F9VEH7_9ZZZZ</name>
<comment type="caution">
    <text evidence="1">The sequence shown here is derived from an EMBL/GenBank/DDBJ whole genome shotgun (WGS) entry which is preliminary data.</text>
</comment>
<sequence>MSGINVACGQGLAGCAGRILCVKADETRFVIPDTFLLDESGNVTATAFIGDGSGLTNLPAGGSESDPVFTAWDKSTGVSITESQISDLQSYLTSETSHASIDSHLGDITGNPHSVTSANVGLGNADNTSDLDKLVSTATQTALDLKAPLASPTLTGTVIIAGVIIDADTTKDNISIGDALSATGENNVFIGYGAGAASTTPYDCVMIGDQVGSESALSSFASTIIGCNSGISLTYGSQHIIIGAYSGNNMVSNDDNILIGYNCGNAVTMGDDNILIGNGVDHVNGQPSNCINIGKVLYGKYHATSSRLRIGGGYNTPLTEDALLELYSNNGALLITRLTTAQRDAVTGVNGMIVYNSTTNAFDFYENGAWVTK</sequence>
<evidence type="ECO:0008006" key="2">
    <source>
        <dbReference type="Google" id="ProtNLM"/>
    </source>
</evidence>
<accession>A0A0F9VEH7</accession>
<gene>
    <name evidence="1" type="ORF">LCGC14_0416120</name>
</gene>
<protein>
    <recommendedName>
        <fullName evidence="2">Trimeric autotransporter adhesin YadA-like head domain-containing protein</fullName>
    </recommendedName>
</protein>
<reference evidence="1" key="1">
    <citation type="journal article" date="2015" name="Nature">
        <title>Complex archaea that bridge the gap between prokaryotes and eukaryotes.</title>
        <authorList>
            <person name="Spang A."/>
            <person name="Saw J.H."/>
            <person name="Jorgensen S.L."/>
            <person name="Zaremba-Niedzwiedzka K."/>
            <person name="Martijn J."/>
            <person name="Lind A.E."/>
            <person name="van Eijk R."/>
            <person name="Schleper C."/>
            <person name="Guy L."/>
            <person name="Ettema T.J."/>
        </authorList>
    </citation>
    <scope>NUCLEOTIDE SEQUENCE</scope>
</reference>
<proteinExistence type="predicted"/>
<dbReference type="AlphaFoldDB" id="A0A0F9VEH7"/>
<dbReference type="InterPro" id="IPR011049">
    <property type="entry name" value="Serralysin-like_metalloprot_C"/>
</dbReference>
<dbReference type="EMBL" id="LAZR01000373">
    <property type="protein sequence ID" value="KKN71966.1"/>
    <property type="molecule type" value="Genomic_DNA"/>
</dbReference>
<dbReference type="Gene3D" id="2.150.10.10">
    <property type="entry name" value="Serralysin-like metalloprotease, C-terminal"/>
    <property type="match status" value="1"/>
</dbReference>